<name>A0A239NTG2_9ACTN</name>
<feature type="transmembrane region" description="Helical" evidence="1">
    <location>
        <begin position="158"/>
        <end position="177"/>
    </location>
</feature>
<feature type="transmembrane region" description="Helical" evidence="1">
    <location>
        <begin position="429"/>
        <end position="449"/>
    </location>
</feature>
<accession>A0A239NTG2</accession>
<feature type="transmembrane region" description="Helical" evidence="1">
    <location>
        <begin position="456"/>
        <end position="481"/>
    </location>
</feature>
<dbReference type="AlphaFoldDB" id="A0A239NTG2"/>
<feature type="transmembrane region" description="Helical" evidence="1">
    <location>
        <begin position="119"/>
        <end position="146"/>
    </location>
</feature>
<dbReference type="Proteomes" id="UP000198362">
    <property type="component" value="Unassembled WGS sequence"/>
</dbReference>
<feature type="transmembrane region" description="Helical" evidence="1">
    <location>
        <begin position="21"/>
        <end position="41"/>
    </location>
</feature>
<organism evidence="2 3">
    <name type="scientific">Asanoa hainanensis</name>
    <dbReference type="NCBI Taxonomy" id="560556"/>
    <lineage>
        <taxon>Bacteria</taxon>
        <taxon>Bacillati</taxon>
        <taxon>Actinomycetota</taxon>
        <taxon>Actinomycetes</taxon>
        <taxon>Micromonosporales</taxon>
        <taxon>Micromonosporaceae</taxon>
        <taxon>Asanoa</taxon>
    </lineage>
</organism>
<dbReference type="RefSeq" id="WP_089252685.1">
    <property type="nucleotide sequence ID" value="NZ_FZPH01000010.1"/>
</dbReference>
<evidence type="ECO:0000313" key="3">
    <source>
        <dbReference type="Proteomes" id="UP000198362"/>
    </source>
</evidence>
<feature type="transmembrane region" description="Helical" evidence="1">
    <location>
        <begin position="184"/>
        <end position="202"/>
    </location>
</feature>
<feature type="transmembrane region" description="Helical" evidence="1">
    <location>
        <begin position="389"/>
        <end position="409"/>
    </location>
</feature>
<keyword evidence="3" id="KW-1185">Reference proteome</keyword>
<keyword evidence="1" id="KW-0472">Membrane</keyword>
<feature type="transmembrane region" description="Helical" evidence="1">
    <location>
        <begin position="291"/>
        <end position="309"/>
    </location>
</feature>
<sequence>MTGTWHLFRLALRRDRIVLPLWTILLGLFPGLVASSFASLYPDPAELAKFAASMSNPSLTAVYGPIWAPNLGGMTAWRSSIILLIVALATAFTVIRHTRAEEEQGRRELLGSTVVGRQAGLAAALLIALLASTIVGGLTALGTAAAGAGGTGSVALGLQYFLACLLFGAIAAVVAQLTQGARTARWISGAVLIGSFLLRMLGDAGGDLNSPLSWISPIGFLQRIRPFAAERWWVAGVVVLVVALLAAVAYRLNAVRDLDAGLIASRPGPARASRALLSPLGLAWRLQRSTLFGWLIGYAVLGVFLGSATDAAVDAVKDSPDLGDVIGRLGGGASIADMVIAAGLAIMGIGAAGQGVQAALRARSEESALRAEPVLAAAVGRTRWVGGHLLFAFFGPALGLLVAGLFLGIGYGSASGEGGGAIGRVTGAAAVQVPAVWFTVAIVVLLFGLLPRLTSLGWAVLAFFLLLGQLGAILQLSQWALDLSPFSHLPALPGGDLTVTPLVWLVALAAALTAAGLAGFRRRDLASGG</sequence>
<feature type="transmembrane region" description="Helical" evidence="1">
    <location>
        <begin position="501"/>
        <end position="520"/>
    </location>
</feature>
<feature type="transmembrane region" description="Helical" evidence="1">
    <location>
        <begin position="232"/>
        <end position="250"/>
    </location>
</feature>
<dbReference type="EMBL" id="FZPH01000010">
    <property type="protein sequence ID" value="SNT57982.1"/>
    <property type="molecule type" value="Genomic_DNA"/>
</dbReference>
<reference evidence="2 3" key="1">
    <citation type="submission" date="2017-06" db="EMBL/GenBank/DDBJ databases">
        <authorList>
            <person name="Kim H.J."/>
            <person name="Triplett B.A."/>
        </authorList>
    </citation>
    <scope>NUCLEOTIDE SEQUENCE [LARGE SCALE GENOMIC DNA]</scope>
    <source>
        <strain evidence="2 3">CGMCC 4.5593</strain>
    </source>
</reference>
<proteinExistence type="predicted"/>
<evidence type="ECO:0000256" key="1">
    <source>
        <dbReference type="SAM" id="Phobius"/>
    </source>
</evidence>
<keyword evidence="1" id="KW-0812">Transmembrane</keyword>
<protein>
    <submittedName>
        <fullName evidence="2">ABC-2 type transport system permease protein</fullName>
    </submittedName>
</protein>
<dbReference type="OrthoDB" id="2014935at2"/>
<gene>
    <name evidence="2" type="ORF">SAMN05421812_110232</name>
</gene>
<keyword evidence="1" id="KW-1133">Transmembrane helix</keyword>
<evidence type="ECO:0000313" key="2">
    <source>
        <dbReference type="EMBL" id="SNT57982.1"/>
    </source>
</evidence>
<feature type="transmembrane region" description="Helical" evidence="1">
    <location>
        <begin position="329"/>
        <end position="353"/>
    </location>
</feature>
<feature type="transmembrane region" description="Helical" evidence="1">
    <location>
        <begin position="77"/>
        <end position="98"/>
    </location>
</feature>